<organism evidence="4 5">
    <name type="scientific">Odoribacter splanchnicus</name>
    <dbReference type="NCBI Taxonomy" id="28118"/>
    <lineage>
        <taxon>Bacteria</taxon>
        <taxon>Pseudomonadati</taxon>
        <taxon>Bacteroidota</taxon>
        <taxon>Bacteroidia</taxon>
        <taxon>Bacteroidales</taxon>
        <taxon>Odoribacteraceae</taxon>
        <taxon>Odoribacter</taxon>
    </lineage>
</organism>
<dbReference type="RefSeq" id="WP_118104965.1">
    <property type="nucleotide sequence ID" value="NZ_JADMYR010000069.1"/>
</dbReference>
<dbReference type="PROSITE" id="PS50076">
    <property type="entry name" value="DNAJ_2"/>
    <property type="match status" value="1"/>
</dbReference>
<keyword evidence="1" id="KW-0143">Chaperone</keyword>
<evidence type="ECO:0000313" key="5">
    <source>
        <dbReference type="Proteomes" id="UP000284434"/>
    </source>
</evidence>
<dbReference type="Pfam" id="PF00226">
    <property type="entry name" value="DnaJ"/>
    <property type="match status" value="1"/>
</dbReference>
<keyword evidence="2" id="KW-0472">Membrane</keyword>
<dbReference type="PRINTS" id="PR00625">
    <property type="entry name" value="JDOMAIN"/>
</dbReference>
<proteinExistence type="predicted"/>
<evidence type="ECO:0000256" key="2">
    <source>
        <dbReference type="SAM" id="Phobius"/>
    </source>
</evidence>
<reference evidence="4 5" key="1">
    <citation type="submission" date="2018-08" db="EMBL/GenBank/DDBJ databases">
        <title>A genome reference for cultivated species of the human gut microbiota.</title>
        <authorList>
            <person name="Zou Y."/>
            <person name="Xue W."/>
            <person name="Luo G."/>
        </authorList>
    </citation>
    <scope>NUCLEOTIDE SEQUENCE [LARGE SCALE GENOMIC DNA]</scope>
    <source>
        <strain evidence="4 5">OF03-11</strain>
    </source>
</reference>
<name>A0A413I421_9BACT</name>
<keyword evidence="2" id="KW-0812">Transmembrane</keyword>
<feature type="domain" description="J" evidence="3">
    <location>
        <begin position="3"/>
        <end position="69"/>
    </location>
</feature>
<gene>
    <name evidence="4" type="ORF">DXA53_19795</name>
</gene>
<comment type="caution">
    <text evidence="4">The sequence shown here is derived from an EMBL/GenBank/DDBJ whole genome shotgun (WGS) entry which is preliminary data.</text>
</comment>
<dbReference type="SUPFAM" id="SSF46565">
    <property type="entry name" value="Chaperone J-domain"/>
    <property type="match status" value="1"/>
</dbReference>
<feature type="transmembrane region" description="Helical" evidence="2">
    <location>
        <begin position="262"/>
        <end position="282"/>
    </location>
</feature>
<accession>A0A413I421</accession>
<sequence>MKNYWQILGLEEGASQDEIKKAYKKYAKKFHPDLHGNDEFFKERFQEIQEAYETLSLQQEVENKYSNDNSFSQRPEIIYFTSSDYKVKVDDIVTLSWRVLNADSIYIEGLGNLDSQGSKKIRIRNFRNGKCCFDLIASNSKYSISRNIQILQLKQEVTVKIQYFSISTLEYFQSQDTHSAVVYEGGYIYLFWHVDGAGKVICPYINKESFPLVVNAQPVQILFGDSDYVDIFIHAYDNRGNIVSQNVRVYNKKSEIRGAGKYRFFDLVFITISSVSLIYIIYCIFDSLG</sequence>
<protein>
    <recommendedName>
        <fullName evidence="3">J domain-containing protein</fullName>
    </recommendedName>
</protein>
<keyword evidence="2" id="KW-1133">Transmembrane helix</keyword>
<dbReference type="InterPro" id="IPR036869">
    <property type="entry name" value="J_dom_sf"/>
</dbReference>
<dbReference type="InterPro" id="IPR051938">
    <property type="entry name" value="Apopto_cytoskel_mod"/>
</dbReference>
<dbReference type="CDD" id="cd06257">
    <property type="entry name" value="DnaJ"/>
    <property type="match status" value="1"/>
</dbReference>
<dbReference type="Proteomes" id="UP000284434">
    <property type="component" value="Unassembled WGS sequence"/>
</dbReference>
<evidence type="ECO:0000256" key="1">
    <source>
        <dbReference type="ARBA" id="ARBA00023186"/>
    </source>
</evidence>
<evidence type="ECO:0000259" key="3">
    <source>
        <dbReference type="PROSITE" id="PS50076"/>
    </source>
</evidence>
<dbReference type="SMART" id="SM00271">
    <property type="entry name" value="DnaJ"/>
    <property type="match status" value="1"/>
</dbReference>
<dbReference type="AlphaFoldDB" id="A0A413I421"/>
<evidence type="ECO:0000313" key="4">
    <source>
        <dbReference type="EMBL" id="RGY02166.1"/>
    </source>
</evidence>
<dbReference type="PANTHER" id="PTHR44145:SF3">
    <property type="entry name" value="DNAJ HOMOLOG SUBFAMILY A MEMBER 3, MITOCHONDRIAL"/>
    <property type="match status" value="1"/>
</dbReference>
<dbReference type="Gene3D" id="1.10.287.110">
    <property type="entry name" value="DnaJ domain"/>
    <property type="match status" value="1"/>
</dbReference>
<dbReference type="InterPro" id="IPR001623">
    <property type="entry name" value="DnaJ_domain"/>
</dbReference>
<dbReference type="EMBL" id="QSCO01000050">
    <property type="protein sequence ID" value="RGY02166.1"/>
    <property type="molecule type" value="Genomic_DNA"/>
</dbReference>
<dbReference type="PANTHER" id="PTHR44145">
    <property type="entry name" value="DNAJ HOMOLOG SUBFAMILY A MEMBER 3, MITOCHONDRIAL"/>
    <property type="match status" value="1"/>
</dbReference>